<accession>E4T2T6</accession>
<evidence type="ECO:0000313" key="1">
    <source>
        <dbReference type="EMBL" id="ADQ79030.1"/>
    </source>
</evidence>
<gene>
    <name evidence="1" type="ordered locus">Palpr_0879</name>
</gene>
<reference key="1">
    <citation type="submission" date="2010-11" db="EMBL/GenBank/DDBJ databases">
        <title>The complete genome of Paludibacter propionicigenes DSM 17365.</title>
        <authorList>
            <consortium name="US DOE Joint Genome Institute (JGI-PGF)"/>
            <person name="Lucas S."/>
            <person name="Copeland A."/>
            <person name="Lapidus A."/>
            <person name="Bruce D."/>
            <person name="Goodwin L."/>
            <person name="Pitluck S."/>
            <person name="Kyrpides N."/>
            <person name="Mavromatis K."/>
            <person name="Ivanova N."/>
            <person name="Munk A.C."/>
            <person name="Brettin T."/>
            <person name="Detter J.C."/>
            <person name="Han C."/>
            <person name="Tapia R."/>
            <person name="Land M."/>
            <person name="Hauser L."/>
            <person name="Markowitz V."/>
            <person name="Cheng J.-F."/>
            <person name="Hugenholtz P."/>
            <person name="Woyke T."/>
            <person name="Wu D."/>
            <person name="Gronow S."/>
            <person name="Wellnitz S."/>
            <person name="Brambilla E."/>
            <person name="Klenk H.-P."/>
            <person name="Eisen J.A."/>
        </authorList>
    </citation>
    <scope>NUCLEOTIDE SEQUENCE</scope>
    <source>
        <strain>WB4</strain>
    </source>
</reference>
<dbReference type="RefSeq" id="WP_013444399.1">
    <property type="nucleotide sequence ID" value="NC_014734.1"/>
</dbReference>
<name>E4T2T6_PALPW</name>
<dbReference type="Proteomes" id="UP000008718">
    <property type="component" value="Chromosome"/>
</dbReference>
<dbReference type="eggNOG" id="ENOG5032TJI">
    <property type="taxonomic scope" value="Bacteria"/>
</dbReference>
<dbReference type="STRING" id="694427.Palpr_0879"/>
<reference evidence="1 2" key="2">
    <citation type="journal article" date="2011" name="Stand. Genomic Sci.">
        <title>Complete genome sequence of Paludibacter propionicigenes type strain (WB4).</title>
        <authorList>
            <person name="Gronow S."/>
            <person name="Munk C."/>
            <person name="Lapidus A."/>
            <person name="Nolan M."/>
            <person name="Lucas S."/>
            <person name="Hammon N."/>
            <person name="Deshpande S."/>
            <person name="Cheng J.F."/>
            <person name="Tapia R."/>
            <person name="Han C."/>
            <person name="Goodwin L."/>
            <person name="Pitluck S."/>
            <person name="Liolios K."/>
            <person name="Ivanova N."/>
            <person name="Mavromatis K."/>
            <person name="Mikhailova N."/>
            <person name="Pati A."/>
            <person name="Chen A."/>
            <person name="Palaniappan K."/>
            <person name="Land M."/>
            <person name="Hauser L."/>
            <person name="Chang Y.J."/>
            <person name="Jeffries C.D."/>
            <person name="Brambilla E."/>
            <person name="Rohde M."/>
            <person name="Goker M."/>
            <person name="Detter J.C."/>
            <person name="Woyke T."/>
            <person name="Bristow J."/>
            <person name="Eisen J.A."/>
            <person name="Markowitz V."/>
            <person name="Hugenholtz P."/>
            <person name="Kyrpides N.C."/>
            <person name="Klenk H.P."/>
        </authorList>
    </citation>
    <scope>NUCLEOTIDE SEQUENCE [LARGE SCALE GENOMIC DNA]</scope>
    <source>
        <strain evidence="2">DSM 17365 / JCM 13257 / WB4</strain>
    </source>
</reference>
<dbReference type="AlphaFoldDB" id="E4T2T6"/>
<proteinExistence type="predicted"/>
<dbReference type="EMBL" id="CP002345">
    <property type="protein sequence ID" value="ADQ79030.1"/>
    <property type="molecule type" value="Genomic_DNA"/>
</dbReference>
<dbReference type="HOGENOM" id="CLU_1254326_0_0_10"/>
<sequence length="211" mass="23468">MFYLRLNKLRIYSNGSLLGMTEVQLMSFVTLGEADFPMLNEFFRTSDAAQKRELVSQAVARVVSSRVMPQIQRVKDHQIIYFGDTGYNVFVSDTIPESINWMLMAIKSNQELVDNATLLSQILTGKNISTLVSTIGMLSSASSPVTSAVSTLTTLVAESILKLCANSKDRQLGLLLTSFTRQEHYPFGKRDSQNVPDATGNMKVDYTIFGF</sequence>
<protein>
    <submittedName>
        <fullName evidence="1">Uncharacterized protein</fullName>
    </submittedName>
</protein>
<dbReference type="OrthoDB" id="1330858at2"/>
<keyword evidence="2" id="KW-1185">Reference proteome</keyword>
<evidence type="ECO:0000313" key="2">
    <source>
        <dbReference type="Proteomes" id="UP000008718"/>
    </source>
</evidence>
<dbReference type="KEGG" id="ppn:Palpr_0879"/>
<organism evidence="1 2">
    <name type="scientific">Paludibacter propionicigenes (strain DSM 17365 / JCM 13257 / WB4)</name>
    <dbReference type="NCBI Taxonomy" id="694427"/>
    <lineage>
        <taxon>Bacteria</taxon>
        <taxon>Pseudomonadati</taxon>
        <taxon>Bacteroidota</taxon>
        <taxon>Bacteroidia</taxon>
        <taxon>Bacteroidales</taxon>
        <taxon>Paludibacteraceae</taxon>
        <taxon>Paludibacter</taxon>
    </lineage>
</organism>